<dbReference type="EMBL" id="LNGE01000034">
    <property type="protein sequence ID" value="KYC44999.1"/>
    <property type="molecule type" value="Genomic_DNA"/>
</dbReference>
<evidence type="ECO:0000313" key="6">
    <source>
        <dbReference type="Proteomes" id="UP000092401"/>
    </source>
</evidence>
<dbReference type="InterPro" id="IPR054314">
    <property type="entry name" value="Gins51_C"/>
</dbReference>
<dbReference type="EMBL" id="LNJC01000036">
    <property type="protein sequence ID" value="KYC49419.1"/>
    <property type="molecule type" value="Genomic_DNA"/>
</dbReference>
<protein>
    <recommendedName>
        <fullName evidence="1">Gins51 C-terminal domain-containing protein</fullName>
    </recommendedName>
</protein>
<accession>A0A150IRX3</accession>
<dbReference type="CDD" id="cd21695">
    <property type="entry name" value="GINS_B_archaea_Gins51"/>
    <property type="match status" value="1"/>
</dbReference>
<dbReference type="Gene3D" id="3.40.5.50">
    <property type="match status" value="1"/>
</dbReference>
<feature type="domain" description="Gins51 C-terminal" evidence="1">
    <location>
        <begin position="127"/>
        <end position="170"/>
    </location>
</feature>
<reference evidence="5 6" key="1">
    <citation type="journal article" date="2016" name="ISME J.">
        <title>Chasing the elusive Euryarchaeota class WSA2: genomes reveal a uniquely fastidious methyl-reducing methanogen.</title>
        <authorList>
            <person name="Nobu M.K."/>
            <person name="Narihiro T."/>
            <person name="Kuroda K."/>
            <person name="Mei R."/>
            <person name="Liu W.T."/>
        </authorList>
    </citation>
    <scope>NUCLEOTIDE SEQUENCE [LARGE SCALE GENOMIC DNA]</scope>
    <source>
        <strain evidence="2">B03fssc0709_Meth_Bin005</strain>
        <strain evidence="3">B15fssc0709_Meth_Bin003</strain>
        <strain evidence="4">BMIXfssc0709_Meth_Bin006</strain>
    </source>
</reference>
<evidence type="ECO:0000313" key="3">
    <source>
        <dbReference type="EMBL" id="KYC47791.1"/>
    </source>
</evidence>
<dbReference type="AlphaFoldDB" id="A0A150IRX3"/>
<evidence type="ECO:0000313" key="2">
    <source>
        <dbReference type="EMBL" id="KYC44999.1"/>
    </source>
</evidence>
<organism evidence="3 5">
    <name type="scientific">Candidatus Methanofastidiosum methylothiophilum</name>
    <dbReference type="NCBI Taxonomy" id="1705564"/>
    <lineage>
        <taxon>Archaea</taxon>
        <taxon>Methanobacteriati</taxon>
        <taxon>Methanobacteriota</taxon>
        <taxon>Stenosarchaea group</taxon>
        <taxon>Candidatus Methanofastidiosia</taxon>
        <taxon>Candidatus Methanofastidiosales</taxon>
        <taxon>Candidatus Methanofastidiosaceae</taxon>
        <taxon>Candidatus Methanofastidiosum</taxon>
    </lineage>
</organism>
<evidence type="ECO:0000259" key="1">
    <source>
        <dbReference type="Pfam" id="PF22090"/>
    </source>
</evidence>
<dbReference type="Pfam" id="PF22090">
    <property type="entry name" value="Gins51_C"/>
    <property type="match status" value="1"/>
</dbReference>
<dbReference type="Proteomes" id="UP000092401">
    <property type="component" value="Unassembled WGS sequence"/>
</dbReference>
<accession>A0A150IWP1</accession>
<dbReference type="Proteomes" id="UP000091929">
    <property type="component" value="Unassembled WGS sequence"/>
</dbReference>
<dbReference type="Proteomes" id="UP000092403">
    <property type="component" value="Unassembled WGS sequence"/>
</dbReference>
<dbReference type="EMBL" id="LNGF01000016">
    <property type="protein sequence ID" value="KYC47791.1"/>
    <property type="molecule type" value="Genomic_DNA"/>
</dbReference>
<name>A0A150IRX3_9EURY</name>
<gene>
    <name evidence="2" type="ORF">APG10_01259</name>
    <name evidence="3" type="ORF">APG11_00869</name>
    <name evidence="4" type="ORF">APG12_01507</name>
</gene>
<evidence type="ECO:0000313" key="5">
    <source>
        <dbReference type="Proteomes" id="UP000091929"/>
    </source>
</evidence>
<comment type="caution">
    <text evidence="3">The sequence shown here is derived from an EMBL/GenBank/DDBJ whole genome shotgun (WGS) entry which is preliminary data.</text>
</comment>
<proteinExistence type="predicted"/>
<sequence>MRLNMGKHNEYPINIFRKECIKAGILETIGEDNKDILDLLSQSFDESTLEGKIKKAKSEYAKRKFEAFCRNRFRSIVDNSLDNLNIDNDLESRISKRIYELLNEYKGDILNTNIRAKEVREKVFKEVKLSQDVPEFIGEDMRSYGPYKKGEIISIPLRNAEILIREKVAES</sequence>
<evidence type="ECO:0000313" key="4">
    <source>
        <dbReference type="EMBL" id="KYC49419.1"/>
    </source>
</evidence>
<accession>A0A150IJ48</accession>